<dbReference type="PANTHER" id="PTHR15109:SF3">
    <property type="entry name" value="PROTEIN FAM193B"/>
    <property type="match status" value="1"/>
</dbReference>
<dbReference type="WBParaSite" id="GPUH_0001035301-mRNA-1">
    <property type="protein sequence ID" value="GPUH_0001035301-mRNA-1"/>
    <property type="gene ID" value="GPUH_0001035301"/>
</dbReference>
<reference evidence="3" key="1">
    <citation type="submission" date="2016-06" db="UniProtKB">
        <authorList>
            <consortium name="WormBaseParasite"/>
        </authorList>
    </citation>
    <scope>IDENTIFICATION</scope>
</reference>
<accession>A0A183DNP9</accession>
<proteinExistence type="predicted"/>
<reference evidence="1 2" key="2">
    <citation type="submission" date="2018-11" db="EMBL/GenBank/DDBJ databases">
        <authorList>
            <consortium name="Pathogen Informatics"/>
        </authorList>
    </citation>
    <scope>NUCLEOTIDE SEQUENCE [LARGE SCALE GENOMIC DNA]</scope>
</reference>
<dbReference type="Proteomes" id="UP000271098">
    <property type="component" value="Unassembled WGS sequence"/>
</dbReference>
<protein>
    <submittedName>
        <fullName evidence="3">RYDR_ITPR domain-containing protein</fullName>
    </submittedName>
</protein>
<sequence length="445" mass="51497">MKELSRLILYCLNLTAVEALLQWFAMRGGAGLVLGVHEAYYICNDCMESEKSYLDELEAVLLSNQDILRPMPIGCSNASNSDCKCQNCMRRELLDEERKNEVELLQSCWHDLRQIIRQMFRDGLNANMTSNKGKKFDVEKIKRNVALLAEKDPHQLYIRLESIGYEYVMNLKSDDLWQILVAPQVVPALIQLYQAGANEEKMEIERAKLFIKTLLDRFSCQQETARNMSPLLAPLDELYLSRFGISWKVVNHHIFDRVIYQDDLLLNYLPRLEGALKCKLVVDDDEDEEKADGQMQHAGAEAAQKDIPQGAVELAQSFRVFHKLMVTTREIFKKASANIALYTKQQKVISHITRRAKSDLLKEDLEFFKNQRKLIRNCTLRKRHCYEWHADLAAYGDDLTDFLIGDERKHDAPALLYLDKQRYDESARALLFLPTGLFSHVRQKS</sequence>
<evidence type="ECO:0000313" key="2">
    <source>
        <dbReference type="Proteomes" id="UP000271098"/>
    </source>
</evidence>
<dbReference type="AlphaFoldDB" id="A0A183DNP9"/>
<organism evidence="3">
    <name type="scientific">Gongylonema pulchrum</name>
    <dbReference type="NCBI Taxonomy" id="637853"/>
    <lineage>
        <taxon>Eukaryota</taxon>
        <taxon>Metazoa</taxon>
        <taxon>Ecdysozoa</taxon>
        <taxon>Nematoda</taxon>
        <taxon>Chromadorea</taxon>
        <taxon>Rhabditida</taxon>
        <taxon>Spirurina</taxon>
        <taxon>Spiruromorpha</taxon>
        <taxon>Spiruroidea</taxon>
        <taxon>Gongylonematidae</taxon>
        <taxon>Gongylonema</taxon>
    </lineage>
</organism>
<evidence type="ECO:0000313" key="3">
    <source>
        <dbReference type="WBParaSite" id="GPUH_0001035301-mRNA-1"/>
    </source>
</evidence>
<dbReference type="PANTHER" id="PTHR15109">
    <property type="entry name" value="AGAP004327-PA"/>
    <property type="match status" value="1"/>
</dbReference>
<name>A0A183DNP9_9BILA</name>
<dbReference type="OrthoDB" id="10044608at2759"/>
<dbReference type="GO" id="GO:0005634">
    <property type="term" value="C:nucleus"/>
    <property type="evidence" value="ECO:0007669"/>
    <property type="project" value="TreeGrafter"/>
</dbReference>
<dbReference type="EMBL" id="UYRT01077931">
    <property type="protein sequence ID" value="VDN17309.1"/>
    <property type="molecule type" value="Genomic_DNA"/>
</dbReference>
<keyword evidence="2" id="KW-1185">Reference proteome</keyword>
<dbReference type="InterPro" id="IPR029717">
    <property type="entry name" value="FAM193"/>
</dbReference>
<gene>
    <name evidence="1" type="ORF">GPUH_LOCUS10340</name>
</gene>
<evidence type="ECO:0000313" key="1">
    <source>
        <dbReference type="EMBL" id="VDN17309.1"/>
    </source>
</evidence>
<dbReference type="GO" id="GO:0005737">
    <property type="term" value="C:cytoplasm"/>
    <property type="evidence" value="ECO:0007669"/>
    <property type="project" value="TreeGrafter"/>
</dbReference>